<organism evidence="1 2">
    <name type="scientific">Syntrophus gentianae</name>
    <dbReference type="NCBI Taxonomy" id="43775"/>
    <lineage>
        <taxon>Bacteria</taxon>
        <taxon>Pseudomonadati</taxon>
        <taxon>Thermodesulfobacteriota</taxon>
        <taxon>Syntrophia</taxon>
        <taxon>Syntrophales</taxon>
        <taxon>Syntrophaceae</taxon>
        <taxon>Syntrophus</taxon>
    </lineage>
</organism>
<name>A0A1H7V5B6_9BACT</name>
<proteinExistence type="predicted"/>
<gene>
    <name evidence="1" type="ORF">SAMN04489760_10327</name>
</gene>
<dbReference type="OrthoDB" id="9793253at2"/>
<keyword evidence="2" id="KW-1185">Reference proteome</keyword>
<dbReference type="EMBL" id="FOBS01000003">
    <property type="protein sequence ID" value="SEM04284.1"/>
    <property type="molecule type" value="Genomic_DNA"/>
</dbReference>
<dbReference type="Pfam" id="PF19620">
    <property type="entry name" value="DUF6125"/>
    <property type="match status" value="2"/>
</dbReference>
<protein>
    <recommendedName>
        <fullName evidence="3">Cytosolic protein</fullName>
    </recommendedName>
</protein>
<reference evidence="1 2" key="1">
    <citation type="submission" date="2016-10" db="EMBL/GenBank/DDBJ databases">
        <authorList>
            <person name="de Groot N.N."/>
        </authorList>
    </citation>
    <scope>NUCLEOTIDE SEQUENCE [LARGE SCALE GENOMIC DNA]</scope>
    <source>
        <strain evidence="1 2">DSM 8423</strain>
    </source>
</reference>
<evidence type="ECO:0008006" key="3">
    <source>
        <dbReference type="Google" id="ProtNLM"/>
    </source>
</evidence>
<sequence>MEGNDAIDQKERMISQIVDGLRLTLLHYGLWFKEVEYQLGLQTAMELEEETWQTAFPILMKRMGRLLGFETDTKGIPNQLKEKSEEELREILAALSINWLAADGVWFQSVEKNFDMFTAKRCTDICWSRFSPLEAFHIKTLIDLPEKGGLEALEEALKHRLYTNINEHIFERPDERTLIYRMSHCRVQEIRNRKGMEDYPCKSGGIIEYSTFARTIDPAIVTECIACPPDPHPEGWFCSWKFTLP</sequence>
<accession>A0A1H7V5B6</accession>
<evidence type="ECO:0000313" key="1">
    <source>
        <dbReference type="EMBL" id="SEM04284.1"/>
    </source>
</evidence>
<dbReference type="AlphaFoldDB" id="A0A1H7V5B6"/>
<evidence type="ECO:0000313" key="2">
    <source>
        <dbReference type="Proteomes" id="UP000198744"/>
    </source>
</evidence>
<dbReference type="STRING" id="43775.SAMN04489760_10327"/>
<dbReference type="Proteomes" id="UP000198744">
    <property type="component" value="Unassembled WGS sequence"/>
</dbReference>